<dbReference type="Pfam" id="PF01019">
    <property type="entry name" value="G_glu_transpept"/>
    <property type="match status" value="1"/>
</dbReference>
<name>A0A544YUD1_9ACTN</name>
<dbReference type="Proteomes" id="UP000316541">
    <property type="component" value="Unassembled WGS sequence"/>
</dbReference>
<reference evidence="2 3" key="1">
    <citation type="submission" date="2019-07" db="EMBL/GenBank/DDBJ databases">
        <title>Microbispora hainanensis DSM 45428.</title>
        <authorList>
            <person name="Thawai C."/>
        </authorList>
    </citation>
    <scope>NUCLEOTIDE SEQUENCE [LARGE SCALE GENOMIC DNA]</scope>
    <source>
        <strain evidence="2 3">DSM 45428</strain>
    </source>
</reference>
<feature type="region of interest" description="Disordered" evidence="1">
    <location>
        <begin position="1"/>
        <end position="20"/>
    </location>
</feature>
<dbReference type="Gene3D" id="3.60.20.40">
    <property type="match status" value="1"/>
</dbReference>
<dbReference type="RefSeq" id="WP_142619626.1">
    <property type="nucleotide sequence ID" value="NZ_VIRM01000017.1"/>
</dbReference>
<dbReference type="EMBL" id="VIRM01000017">
    <property type="protein sequence ID" value="TQS20358.1"/>
    <property type="molecule type" value="Genomic_DNA"/>
</dbReference>
<dbReference type="InterPro" id="IPR029055">
    <property type="entry name" value="Ntn_hydrolases_N"/>
</dbReference>
<accession>A0A544YUD1</accession>
<dbReference type="PRINTS" id="PR01210">
    <property type="entry name" value="GGTRANSPTASE"/>
</dbReference>
<keyword evidence="2" id="KW-0808">Transferase</keyword>
<proteinExistence type="predicted"/>
<protein>
    <submittedName>
        <fullName evidence="2">Transferase</fullName>
    </submittedName>
</protein>
<evidence type="ECO:0000313" key="2">
    <source>
        <dbReference type="EMBL" id="TQS20358.1"/>
    </source>
</evidence>
<dbReference type="PANTHER" id="PTHR43881">
    <property type="entry name" value="GAMMA-GLUTAMYLTRANSPEPTIDASE (AFU_ORTHOLOGUE AFUA_4G13580)"/>
    <property type="match status" value="1"/>
</dbReference>
<dbReference type="InterPro" id="IPR043138">
    <property type="entry name" value="GGT_lsub"/>
</dbReference>
<gene>
    <name evidence="2" type="ORF">FLX08_15890</name>
</gene>
<dbReference type="Gene3D" id="1.10.246.130">
    <property type="match status" value="1"/>
</dbReference>
<evidence type="ECO:0000256" key="1">
    <source>
        <dbReference type="SAM" id="MobiDB-lite"/>
    </source>
</evidence>
<dbReference type="PANTHER" id="PTHR43881:SF1">
    <property type="entry name" value="GAMMA-GLUTAMYLTRANSPEPTIDASE (AFU_ORTHOLOGUE AFUA_4G13580)"/>
    <property type="match status" value="1"/>
</dbReference>
<dbReference type="InterPro" id="IPR052896">
    <property type="entry name" value="GGT-like_enzyme"/>
</dbReference>
<sequence length="602" mass="64498">MAGQHGAQTDPPLQTRPTLRGSFGMSASTHWLASATAQSVLERGGNAFDAATAGAFVLHVAEPHLNGPGGDLVAVLATAEDPTPRVLAGQGHAPRAATIEHFRAEGLDHVPGAGALAAAVPGAVDSWLWLLAEHGTWELADILAYAIEYAERGVPVVPQLARVLATVEDLFRTHWPTSYALWMPEGRVPRPYDTLVNPVYARTLRRLVAEGTGTTRRARIEAARRAWRTGFVATAVEEAAAVPHRHSSGTDHAGVITAADFTGFEPRLEPAVTARFRGITVAKAGLWSQGPVLLQALTLLDHFDDTRIDPSTAEGVHTITEALKLAMADREAYYGDLEPADAEEVVRRLLSPQYSEERAALVGPDASTEFRPGDIGIRPYTPPLETRRNVVQADGVGEPTVQQTGQTRGDTCHIDVVDRWGNIISATPSGGWLQSSPAVPELGFALGTRLQMTWLDPAAPSRLEPGRRPRTTLTPTLLLRDGAPVAALGTPGGDQQDQWQLLYLVRTLALGFDPQQAIDAPAFHTTAVPSSFWPRTWTPGGLVIEERADRAVIDELRRRGHDVTVSGPWSQGRLSVVTRDPDSGVLGAAANPRGAQGYAVGR</sequence>
<dbReference type="SUPFAM" id="SSF56235">
    <property type="entry name" value="N-terminal nucleophile aminohydrolases (Ntn hydrolases)"/>
    <property type="match status" value="1"/>
</dbReference>
<dbReference type="GO" id="GO:0016740">
    <property type="term" value="F:transferase activity"/>
    <property type="evidence" value="ECO:0007669"/>
    <property type="project" value="UniProtKB-KW"/>
</dbReference>
<evidence type="ECO:0000313" key="3">
    <source>
        <dbReference type="Proteomes" id="UP000316541"/>
    </source>
</evidence>
<organism evidence="2 3">
    <name type="scientific">Microbispora hainanensis</name>
    <dbReference type="NCBI Taxonomy" id="568844"/>
    <lineage>
        <taxon>Bacteria</taxon>
        <taxon>Bacillati</taxon>
        <taxon>Actinomycetota</taxon>
        <taxon>Actinomycetes</taxon>
        <taxon>Streptosporangiales</taxon>
        <taxon>Streptosporangiaceae</taxon>
        <taxon>Microbispora</taxon>
    </lineage>
</organism>
<dbReference type="InterPro" id="IPR043137">
    <property type="entry name" value="GGT_ssub_C"/>
</dbReference>
<dbReference type="AlphaFoldDB" id="A0A544YUD1"/>
<comment type="caution">
    <text evidence="2">The sequence shown here is derived from an EMBL/GenBank/DDBJ whole genome shotgun (WGS) entry which is preliminary data.</text>
</comment>